<sequence length="323" mass="35762">MPNPAKSLFSGFLPRLVVAVFGLYLLAAVIVGMYWSREPAPFAVTAPQPALLGEATVSTLVKVASTLLDKPGGFLANDWAPPGLWLDNMPSWEYGALVQVRDLSRALRKDFSRSQSQSTENVDLARAEPLFNFDHKSWIMPSAESEYRKAIDSLERFLNQLKNPQGDARFYARADSLANWLGDVSTRLGSLSQRLSASIGRERLDTDHNPNENTADAAEIRVQTPWLQIDNVFYEARGQAWALSHMLRAIELDFADVLSKKNAAVSLRQIIRELDAAQETLFSPMVLNGSGYGILANHSLVMANYISRANAALIDLRQLLTQG</sequence>
<keyword evidence="1" id="KW-1133">Transmembrane helix</keyword>
<name>A0A139SSU4_9GAMM</name>
<organism evidence="2 3">
    <name type="scientific">Ventosimonas gracilis</name>
    <dbReference type="NCBI Taxonomy" id="1680762"/>
    <lineage>
        <taxon>Bacteria</taxon>
        <taxon>Pseudomonadati</taxon>
        <taxon>Pseudomonadota</taxon>
        <taxon>Gammaproteobacteria</taxon>
        <taxon>Pseudomonadales</taxon>
        <taxon>Ventosimonadaceae</taxon>
        <taxon>Ventosimonas</taxon>
    </lineage>
</organism>
<keyword evidence="1" id="KW-0812">Transmembrane</keyword>
<protein>
    <recommendedName>
        <fullName evidence="4">DUF2333 domain-containing protein</fullName>
    </recommendedName>
</protein>
<accession>A0A139SSU4</accession>
<reference evidence="2 3" key="1">
    <citation type="submission" date="2016-02" db="EMBL/GenBank/DDBJ databases">
        <authorList>
            <person name="Wen L."/>
            <person name="He K."/>
            <person name="Yang H."/>
        </authorList>
    </citation>
    <scope>NUCLEOTIDE SEQUENCE [LARGE SCALE GENOMIC DNA]</scope>
    <source>
        <strain evidence="2 3">CV58</strain>
    </source>
</reference>
<dbReference type="Proteomes" id="UP000072660">
    <property type="component" value="Unassembled WGS sequence"/>
</dbReference>
<dbReference type="OrthoDB" id="5821246at2"/>
<dbReference type="InterPro" id="IPR016936">
    <property type="entry name" value="UCP029693"/>
</dbReference>
<gene>
    <name evidence="2" type="ORF">AXE65_02995</name>
</gene>
<dbReference type="AlphaFoldDB" id="A0A139SSU4"/>
<evidence type="ECO:0000313" key="2">
    <source>
        <dbReference type="EMBL" id="KXU37572.1"/>
    </source>
</evidence>
<comment type="caution">
    <text evidence="2">The sequence shown here is derived from an EMBL/GenBank/DDBJ whole genome shotgun (WGS) entry which is preliminary data.</text>
</comment>
<dbReference type="EMBL" id="LSZO01000162">
    <property type="protein sequence ID" value="KXU37572.1"/>
    <property type="molecule type" value="Genomic_DNA"/>
</dbReference>
<evidence type="ECO:0008006" key="4">
    <source>
        <dbReference type="Google" id="ProtNLM"/>
    </source>
</evidence>
<dbReference type="RefSeq" id="WP_068390569.1">
    <property type="nucleotide sequence ID" value="NZ_LSZO01000162.1"/>
</dbReference>
<dbReference type="Pfam" id="PF10095">
    <property type="entry name" value="DUF2333"/>
    <property type="match status" value="1"/>
</dbReference>
<keyword evidence="1" id="KW-0472">Membrane</keyword>
<feature type="transmembrane region" description="Helical" evidence="1">
    <location>
        <begin position="12"/>
        <end position="35"/>
    </location>
</feature>
<proteinExistence type="predicted"/>
<evidence type="ECO:0000313" key="3">
    <source>
        <dbReference type="Proteomes" id="UP000072660"/>
    </source>
</evidence>
<keyword evidence="3" id="KW-1185">Reference proteome</keyword>
<evidence type="ECO:0000256" key="1">
    <source>
        <dbReference type="SAM" id="Phobius"/>
    </source>
</evidence>
<dbReference type="PIRSF" id="PIRSF029693">
    <property type="entry name" value="UCP029693"/>
    <property type="match status" value="1"/>
</dbReference>